<accession>A0A2T0T2U2</accession>
<proteinExistence type="predicted"/>
<organism evidence="1 2">
    <name type="scientific">Spirosoma oryzae</name>
    <dbReference type="NCBI Taxonomy" id="1469603"/>
    <lineage>
        <taxon>Bacteria</taxon>
        <taxon>Pseudomonadati</taxon>
        <taxon>Bacteroidota</taxon>
        <taxon>Cytophagia</taxon>
        <taxon>Cytophagales</taxon>
        <taxon>Cytophagaceae</taxon>
        <taxon>Spirosoma</taxon>
    </lineage>
</organism>
<sequence length="82" mass="9272">MLKLLRKLFLKRVSRYADGLVGCFQGIFHDGSILMLADDNPNGCVFVGKFNGIVQHRQIELHFAGVFGFELANFQLQRDQAT</sequence>
<keyword evidence="2" id="KW-1185">Reference proteome</keyword>
<evidence type="ECO:0000313" key="1">
    <source>
        <dbReference type="EMBL" id="PRY39961.1"/>
    </source>
</evidence>
<dbReference type="AlphaFoldDB" id="A0A2T0T2U2"/>
<reference evidence="1 2" key="1">
    <citation type="submission" date="2018-03" db="EMBL/GenBank/DDBJ databases">
        <title>Genomic Encyclopedia of Archaeal and Bacterial Type Strains, Phase II (KMG-II): from individual species to whole genera.</title>
        <authorList>
            <person name="Goeker M."/>
        </authorList>
    </citation>
    <scope>NUCLEOTIDE SEQUENCE [LARGE SCALE GENOMIC DNA]</scope>
    <source>
        <strain evidence="1 2">DSM 28354</strain>
    </source>
</reference>
<protein>
    <submittedName>
        <fullName evidence="1">Uncharacterized protein</fullName>
    </submittedName>
</protein>
<comment type="caution">
    <text evidence="1">The sequence shown here is derived from an EMBL/GenBank/DDBJ whole genome shotgun (WGS) entry which is preliminary data.</text>
</comment>
<gene>
    <name evidence="1" type="ORF">CLV58_10754</name>
</gene>
<dbReference type="Proteomes" id="UP000238375">
    <property type="component" value="Unassembled WGS sequence"/>
</dbReference>
<evidence type="ECO:0000313" key="2">
    <source>
        <dbReference type="Proteomes" id="UP000238375"/>
    </source>
</evidence>
<dbReference type="EMBL" id="PVTE01000007">
    <property type="protein sequence ID" value="PRY39961.1"/>
    <property type="molecule type" value="Genomic_DNA"/>
</dbReference>
<name>A0A2T0T2U2_9BACT</name>